<keyword evidence="3" id="KW-1185">Reference proteome</keyword>
<evidence type="ECO:0000313" key="3">
    <source>
        <dbReference type="Proteomes" id="UP000239867"/>
    </source>
</evidence>
<protein>
    <recommendedName>
        <fullName evidence="1">Winged helix-turn helix domain-containing protein</fullName>
    </recommendedName>
</protein>
<dbReference type="Proteomes" id="UP000239867">
    <property type="component" value="Chromosome"/>
</dbReference>
<evidence type="ECO:0000259" key="1">
    <source>
        <dbReference type="Pfam" id="PF13592"/>
    </source>
</evidence>
<gene>
    <name evidence="2" type="ORF">CAY53_01350</name>
</gene>
<dbReference type="Pfam" id="PF13592">
    <property type="entry name" value="HTH_33"/>
    <property type="match status" value="1"/>
</dbReference>
<dbReference type="AlphaFoldDB" id="A0A2L1GKZ8"/>
<evidence type="ECO:0000313" key="2">
    <source>
        <dbReference type="EMBL" id="AVD70297.1"/>
    </source>
</evidence>
<dbReference type="OrthoDB" id="5296970at2"/>
<dbReference type="KEGG" id="deo:CAY53_01350"/>
<sequence>MARPARGQEVLVAAREALKQAHTVAELRQAQAVILPLEFGFSLEQVAMVTGISKGWVCQLRNRFIRLAGAPDLDKRKPGGRRHENMSREEEAAFLAPFFEKAAQGGILVVREIKQALDAHLGRTVPLSTVYNLLHRHNWRKLAPDKRHVRADAGIQAEWKKIPGIARHRRQPLAWNGTLARAVSG</sequence>
<dbReference type="RefSeq" id="WP_104935616.1">
    <property type="nucleotide sequence ID" value="NZ_CP021255.1"/>
</dbReference>
<name>A0A2L1GKZ8_9BACT</name>
<feature type="domain" description="Winged helix-turn helix" evidence="1">
    <location>
        <begin position="110"/>
        <end position="161"/>
    </location>
</feature>
<dbReference type="EMBL" id="CP021255">
    <property type="protein sequence ID" value="AVD70297.1"/>
    <property type="molecule type" value="Genomic_DNA"/>
</dbReference>
<reference evidence="2 3" key="1">
    <citation type="journal article" date="2018" name="MBio">
        <title>Insights into the evolution of host association through the isolation and characterization of a novel human periodontal pathobiont, Desulfobulbus oralis.</title>
        <authorList>
            <person name="Cross K.L."/>
            <person name="Chirania P."/>
            <person name="Xiong W."/>
            <person name="Beall C.J."/>
            <person name="Elkins J.G."/>
            <person name="Giannone R.J."/>
            <person name="Griffen A.L."/>
            <person name="Guss A.M."/>
            <person name="Hettich R.L."/>
            <person name="Joshi S.S."/>
            <person name="Mokrzan E.M."/>
            <person name="Martin R.K."/>
            <person name="Zhulin I.B."/>
            <person name="Leys E.J."/>
            <person name="Podar M."/>
        </authorList>
    </citation>
    <scope>NUCLEOTIDE SEQUENCE [LARGE SCALE GENOMIC DNA]</scope>
    <source>
        <strain evidence="2 3">ORNL</strain>
    </source>
</reference>
<organism evidence="2 3">
    <name type="scientific">Desulfobulbus oralis</name>
    <dbReference type="NCBI Taxonomy" id="1986146"/>
    <lineage>
        <taxon>Bacteria</taxon>
        <taxon>Pseudomonadati</taxon>
        <taxon>Thermodesulfobacteriota</taxon>
        <taxon>Desulfobulbia</taxon>
        <taxon>Desulfobulbales</taxon>
        <taxon>Desulfobulbaceae</taxon>
        <taxon>Desulfobulbus</taxon>
    </lineage>
</organism>
<accession>A0A2L1GKZ8</accession>
<dbReference type="InterPro" id="IPR025959">
    <property type="entry name" value="Winged_HTH_dom"/>
</dbReference>
<dbReference type="Pfam" id="PF13384">
    <property type="entry name" value="HTH_23"/>
    <property type="match status" value="1"/>
</dbReference>
<proteinExistence type="predicted"/>